<comment type="similarity">
    <text evidence="2">Belongs to the SLX9 family.</text>
</comment>
<evidence type="ECO:0000256" key="2">
    <source>
        <dbReference type="ARBA" id="ARBA00011022"/>
    </source>
</evidence>
<evidence type="ECO:0000256" key="1">
    <source>
        <dbReference type="ARBA" id="ARBA00004604"/>
    </source>
</evidence>
<keyword evidence="6" id="KW-1185">Reference proteome</keyword>
<dbReference type="GO" id="GO:0030686">
    <property type="term" value="C:90S preribosome"/>
    <property type="evidence" value="ECO:0007669"/>
    <property type="project" value="InterPro"/>
</dbReference>
<dbReference type="InterPro" id="IPR028160">
    <property type="entry name" value="Slx9-like"/>
</dbReference>
<gene>
    <name evidence="5" type="ORF">BUALT_Bualt19G0107500</name>
</gene>
<sequence>MGLRHSLRRCVSEKAISKEIQKKKRSPRKRLKAYDMSSLLEHLPKLKAPRESKTAEFKLGNKRRNHLLLKEAYQLNVVINHPGFQLDPLGAIYQHLQNTRPAMDEKRNRKVSKTINKKTKKEKSKASLQQPMEI</sequence>
<comment type="subcellular location">
    <subcellularLocation>
        <location evidence="1">Nucleus</location>
        <location evidence="1">Nucleolus</location>
    </subcellularLocation>
</comment>
<dbReference type="GO" id="GO:0005730">
    <property type="term" value="C:nucleolus"/>
    <property type="evidence" value="ECO:0007669"/>
    <property type="project" value="UniProtKB-SubCell"/>
</dbReference>
<evidence type="ECO:0000256" key="3">
    <source>
        <dbReference type="ARBA" id="ARBA00023242"/>
    </source>
</evidence>
<evidence type="ECO:0008006" key="7">
    <source>
        <dbReference type="Google" id="ProtNLM"/>
    </source>
</evidence>
<dbReference type="Pfam" id="PF15341">
    <property type="entry name" value="SLX9"/>
    <property type="match status" value="1"/>
</dbReference>
<comment type="caution">
    <text evidence="5">The sequence shown here is derived from an EMBL/GenBank/DDBJ whole genome shotgun (WGS) entry which is preliminary data.</text>
</comment>
<dbReference type="PANTHER" id="PTHR31109">
    <property type="entry name" value="PROTEIN FAM207A"/>
    <property type="match status" value="1"/>
</dbReference>
<feature type="compositionally biased region" description="Basic residues" evidence="4">
    <location>
        <begin position="108"/>
        <end position="123"/>
    </location>
</feature>
<evidence type="ECO:0000313" key="5">
    <source>
        <dbReference type="EMBL" id="KAG8364239.1"/>
    </source>
</evidence>
<dbReference type="GO" id="GO:0030688">
    <property type="term" value="C:preribosome, small subunit precursor"/>
    <property type="evidence" value="ECO:0007669"/>
    <property type="project" value="InterPro"/>
</dbReference>
<protein>
    <recommendedName>
        <fullName evidence="7">Ribosome biogenesis protein slx9-like</fullName>
    </recommendedName>
</protein>
<dbReference type="Proteomes" id="UP000826271">
    <property type="component" value="Unassembled WGS sequence"/>
</dbReference>
<name>A0AAV6W3B8_9LAMI</name>
<reference evidence="5" key="1">
    <citation type="submission" date="2019-10" db="EMBL/GenBank/DDBJ databases">
        <authorList>
            <person name="Zhang R."/>
            <person name="Pan Y."/>
            <person name="Wang J."/>
            <person name="Ma R."/>
            <person name="Yu S."/>
        </authorList>
    </citation>
    <scope>NUCLEOTIDE SEQUENCE</scope>
    <source>
        <strain evidence="5">LA-IB0</strain>
        <tissue evidence="5">Leaf</tissue>
    </source>
</reference>
<organism evidence="5 6">
    <name type="scientific">Buddleja alternifolia</name>
    <dbReference type="NCBI Taxonomy" id="168488"/>
    <lineage>
        <taxon>Eukaryota</taxon>
        <taxon>Viridiplantae</taxon>
        <taxon>Streptophyta</taxon>
        <taxon>Embryophyta</taxon>
        <taxon>Tracheophyta</taxon>
        <taxon>Spermatophyta</taxon>
        <taxon>Magnoliopsida</taxon>
        <taxon>eudicotyledons</taxon>
        <taxon>Gunneridae</taxon>
        <taxon>Pentapetalae</taxon>
        <taxon>asterids</taxon>
        <taxon>lamiids</taxon>
        <taxon>Lamiales</taxon>
        <taxon>Scrophulariaceae</taxon>
        <taxon>Buddlejeae</taxon>
        <taxon>Buddleja</taxon>
    </lineage>
</organism>
<proteinExistence type="inferred from homology"/>
<dbReference type="AlphaFoldDB" id="A0AAV6W3B8"/>
<dbReference type="GO" id="GO:0000462">
    <property type="term" value="P:maturation of SSU-rRNA from tricistronic rRNA transcript (SSU-rRNA, 5.8S rRNA, LSU-rRNA)"/>
    <property type="evidence" value="ECO:0007669"/>
    <property type="project" value="InterPro"/>
</dbReference>
<feature type="region of interest" description="Disordered" evidence="4">
    <location>
        <begin position="99"/>
        <end position="134"/>
    </location>
</feature>
<dbReference type="EMBL" id="WHWC01000019">
    <property type="protein sequence ID" value="KAG8364239.1"/>
    <property type="molecule type" value="Genomic_DNA"/>
</dbReference>
<dbReference type="PANTHER" id="PTHR31109:SF2">
    <property type="entry name" value="RIBOSOME BIOGENESIS PROTEIN SLX9 HOMOLOG"/>
    <property type="match status" value="1"/>
</dbReference>
<keyword evidence="3" id="KW-0539">Nucleus</keyword>
<evidence type="ECO:0000256" key="4">
    <source>
        <dbReference type="SAM" id="MobiDB-lite"/>
    </source>
</evidence>
<accession>A0AAV6W3B8</accession>
<evidence type="ECO:0000313" key="6">
    <source>
        <dbReference type="Proteomes" id="UP000826271"/>
    </source>
</evidence>